<evidence type="ECO:0000313" key="2">
    <source>
        <dbReference type="EMBL" id="MFC0522852.1"/>
    </source>
</evidence>
<dbReference type="EMBL" id="JBHLTP010000003">
    <property type="protein sequence ID" value="MFC0522852.1"/>
    <property type="molecule type" value="Genomic_DNA"/>
</dbReference>
<proteinExistence type="predicted"/>
<feature type="transmembrane region" description="Helical" evidence="1">
    <location>
        <begin position="37"/>
        <end position="56"/>
    </location>
</feature>
<organism evidence="2 3">
    <name type="scientific">Pontibacillus salicampi</name>
    <dbReference type="NCBI Taxonomy" id="1449801"/>
    <lineage>
        <taxon>Bacteria</taxon>
        <taxon>Bacillati</taxon>
        <taxon>Bacillota</taxon>
        <taxon>Bacilli</taxon>
        <taxon>Bacillales</taxon>
        <taxon>Bacillaceae</taxon>
        <taxon>Pontibacillus</taxon>
    </lineage>
</organism>
<reference evidence="2 3" key="1">
    <citation type="submission" date="2024-09" db="EMBL/GenBank/DDBJ databases">
        <authorList>
            <person name="Sun Q."/>
            <person name="Mori K."/>
        </authorList>
    </citation>
    <scope>NUCLEOTIDE SEQUENCE [LARGE SCALE GENOMIC DNA]</scope>
    <source>
        <strain evidence="2 3">NCAIM B.02529</strain>
    </source>
</reference>
<gene>
    <name evidence="2" type="ORF">ACFFGV_04510</name>
</gene>
<keyword evidence="1" id="KW-0812">Transmembrane</keyword>
<comment type="caution">
    <text evidence="2">The sequence shown here is derived from an EMBL/GenBank/DDBJ whole genome shotgun (WGS) entry which is preliminary data.</text>
</comment>
<dbReference type="Proteomes" id="UP001589836">
    <property type="component" value="Unassembled WGS sequence"/>
</dbReference>
<keyword evidence="3" id="KW-1185">Reference proteome</keyword>
<evidence type="ECO:0000313" key="3">
    <source>
        <dbReference type="Proteomes" id="UP001589836"/>
    </source>
</evidence>
<keyword evidence="1" id="KW-0472">Membrane</keyword>
<protein>
    <recommendedName>
        <fullName evidence="4">DUF3953 domain-containing protein</fullName>
    </recommendedName>
</protein>
<sequence>MKSRNLKKYFFMIIGHIGLLFLGLGMMRYFVVFEDSVGQWLILFGILFVSNLIGFLEHKAGVTTKESLISSTLLVIVFILVTVFFSFNITC</sequence>
<name>A0ABV6LKD0_9BACI</name>
<evidence type="ECO:0008006" key="4">
    <source>
        <dbReference type="Google" id="ProtNLM"/>
    </source>
</evidence>
<dbReference type="RefSeq" id="WP_377345377.1">
    <property type="nucleotide sequence ID" value="NZ_JBHLTP010000003.1"/>
</dbReference>
<keyword evidence="1" id="KW-1133">Transmembrane helix</keyword>
<feature type="transmembrane region" description="Helical" evidence="1">
    <location>
        <begin position="9"/>
        <end position="31"/>
    </location>
</feature>
<accession>A0ABV6LKD0</accession>
<feature type="transmembrane region" description="Helical" evidence="1">
    <location>
        <begin position="68"/>
        <end position="89"/>
    </location>
</feature>
<evidence type="ECO:0000256" key="1">
    <source>
        <dbReference type="SAM" id="Phobius"/>
    </source>
</evidence>